<evidence type="ECO:0000313" key="3">
    <source>
        <dbReference type="Proteomes" id="UP000499080"/>
    </source>
</evidence>
<gene>
    <name evidence="2" type="ORF">AVEN_65493_1</name>
</gene>
<feature type="compositionally biased region" description="Basic and acidic residues" evidence="1">
    <location>
        <begin position="1"/>
        <end position="11"/>
    </location>
</feature>
<comment type="caution">
    <text evidence="2">The sequence shown here is derived from an EMBL/GenBank/DDBJ whole genome shotgun (WGS) entry which is preliminary data.</text>
</comment>
<proteinExistence type="predicted"/>
<sequence>MTEREGEREDSPEGSNLSNNSSNLVSKLIGVLSRGRRKTNISPNKYSERGQRQQCNSPQSLWMYGNILLSRHPAQRFEYLFPIGCFANKDCHLDSFCPSLLQPALGVPAMVIPSQPSTSSDRVNTYPAALLLMFSCGTDFGGDPFTQICLQPDKGHNPKWGSDSLFL</sequence>
<keyword evidence="3" id="KW-1185">Reference proteome</keyword>
<protein>
    <submittedName>
        <fullName evidence="2">Uncharacterized protein</fullName>
    </submittedName>
</protein>
<organism evidence="2 3">
    <name type="scientific">Araneus ventricosus</name>
    <name type="common">Orbweaver spider</name>
    <name type="synonym">Epeira ventricosa</name>
    <dbReference type="NCBI Taxonomy" id="182803"/>
    <lineage>
        <taxon>Eukaryota</taxon>
        <taxon>Metazoa</taxon>
        <taxon>Ecdysozoa</taxon>
        <taxon>Arthropoda</taxon>
        <taxon>Chelicerata</taxon>
        <taxon>Arachnida</taxon>
        <taxon>Araneae</taxon>
        <taxon>Araneomorphae</taxon>
        <taxon>Entelegynae</taxon>
        <taxon>Araneoidea</taxon>
        <taxon>Araneidae</taxon>
        <taxon>Araneus</taxon>
    </lineage>
</organism>
<dbReference type="AlphaFoldDB" id="A0A4Y2JH94"/>
<feature type="region of interest" description="Disordered" evidence="1">
    <location>
        <begin position="1"/>
        <end position="21"/>
    </location>
</feature>
<dbReference type="EMBL" id="BGPR01003563">
    <property type="protein sequence ID" value="GBM89681.1"/>
    <property type="molecule type" value="Genomic_DNA"/>
</dbReference>
<reference evidence="2 3" key="1">
    <citation type="journal article" date="2019" name="Sci. Rep.">
        <title>Orb-weaving spider Araneus ventricosus genome elucidates the spidroin gene catalogue.</title>
        <authorList>
            <person name="Kono N."/>
            <person name="Nakamura H."/>
            <person name="Ohtoshi R."/>
            <person name="Moran D.A.P."/>
            <person name="Shinohara A."/>
            <person name="Yoshida Y."/>
            <person name="Fujiwara M."/>
            <person name="Mori M."/>
            <person name="Tomita M."/>
            <person name="Arakawa K."/>
        </authorList>
    </citation>
    <scope>NUCLEOTIDE SEQUENCE [LARGE SCALE GENOMIC DNA]</scope>
</reference>
<evidence type="ECO:0000256" key="1">
    <source>
        <dbReference type="SAM" id="MobiDB-lite"/>
    </source>
</evidence>
<dbReference type="Proteomes" id="UP000499080">
    <property type="component" value="Unassembled WGS sequence"/>
</dbReference>
<evidence type="ECO:0000313" key="2">
    <source>
        <dbReference type="EMBL" id="GBM89681.1"/>
    </source>
</evidence>
<accession>A0A4Y2JH94</accession>
<name>A0A4Y2JH94_ARAVE</name>